<dbReference type="InterPro" id="IPR044298">
    <property type="entry name" value="MIG/MutY"/>
</dbReference>
<comment type="similarity">
    <text evidence="3">Belongs to the Nth/MutY family.</text>
</comment>
<evidence type="ECO:0000256" key="8">
    <source>
        <dbReference type="ARBA" id="ARBA00023014"/>
    </source>
</evidence>
<dbReference type="Proteomes" id="UP000006048">
    <property type="component" value="Chromosome"/>
</dbReference>
<organism evidence="12 13">
    <name type="scientific">Turneriella parva (strain ATCC BAA-1111 / DSM 21527 / NCTC 11395 / H)</name>
    <name type="common">Leptospira parva</name>
    <dbReference type="NCBI Taxonomy" id="869212"/>
    <lineage>
        <taxon>Bacteria</taxon>
        <taxon>Pseudomonadati</taxon>
        <taxon>Spirochaetota</taxon>
        <taxon>Spirochaetia</taxon>
        <taxon>Leptospirales</taxon>
        <taxon>Leptospiraceae</taxon>
        <taxon>Turneriella</taxon>
    </lineage>
</organism>
<keyword evidence="6 12" id="KW-0378">Hydrolase</keyword>
<dbReference type="GO" id="GO:0006284">
    <property type="term" value="P:base-excision repair"/>
    <property type="evidence" value="ECO:0007669"/>
    <property type="project" value="InterPro"/>
</dbReference>
<dbReference type="KEGG" id="tpx:Turpa_2686"/>
<dbReference type="OrthoDB" id="9802365at2"/>
<evidence type="ECO:0000256" key="2">
    <source>
        <dbReference type="ARBA" id="ARBA00002933"/>
    </source>
</evidence>
<evidence type="ECO:0000256" key="6">
    <source>
        <dbReference type="ARBA" id="ARBA00022801"/>
    </source>
</evidence>
<evidence type="ECO:0000259" key="11">
    <source>
        <dbReference type="SMART" id="SM00478"/>
    </source>
</evidence>
<dbReference type="Pfam" id="PF00730">
    <property type="entry name" value="HhH-GPD"/>
    <property type="match status" value="1"/>
</dbReference>
<evidence type="ECO:0000256" key="7">
    <source>
        <dbReference type="ARBA" id="ARBA00023004"/>
    </source>
</evidence>
<keyword evidence="7" id="KW-0408">Iron</keyword>
<evidence type="ECO:0000256" key="5">
    <source>
        <dbReference type="ARBA" id="ARBA00022763"/>
    </source>
</evidence>
<evidence type="ECO:0000256" key="4">
    <source>
        <dbReference type="ARBA" id="ARBA00022723"/>
    </source>
</evidence>
<feature type="domain" description="HhH-GPD" evidence="11">
    <location>
        <begin position="36"/>
        <end position="188"/>
    </location>
</feature>
<dbReference type="HOGENOM" id="CLU_012862_0_2_12"/>
<accession>I4B7R8</accession>
<keyword evidence="4" id="KW-0479">Metal-binding</keyword>
<sequence>MKPLLDRLGKWYEKEKHAYEFRKNRTPYRTWITEIFLQQTQIAAGKDKLKFFLKRFPGVTELARGPESDVLAAFRGMGYYSRARNMFKAAGYIAANHQGIMPVAYAELLKVPGIGHYTAAIIASIHNNEAILANDANHARVLSRLYELPHEASTPAFRDAAARAAAPLFAGKMPAGDVNEALMQWGQTICKKRPRCELCFAVDLCAAHKSGNVTAYPVKKEREQALDVLWIMQVHRKGDKYQVVASGRNFPFLRGELLFPGFLALPPEMQERSSPEKMSAATRQKLMRLAHPLPVDFRHAITRYRIAVKLIYVKEGVAGGEYLTLSSLAARCHSSLMQKALRRLDKLEF</sequence>
<dbReference type="RefSeq" id="WP_014803827.1">
    <property type="nucleotide sequence ID" value="NC_018020.1"/>
</dbReference>
<dbReference type="Gene3D" id="1.10.340.30">
    <property type="entry name" value="Hypothetical protein, domain 2"/>
    <property type="match status" value="1"/>
</dbReference>
<gene>
    <name evidence="12" type="ordered locus">Turpa_2686</name>
</gene>
<evidence type="ECO:0000256" key="1">
    <source>
        <dbReference type="ARBA" id="ARBA00001966"/>
    </source>
</evidence>
<reference evidence="12 13" key="1">
    <citation type="submission" date="2012-06" db="EMBL/GenBank/DDBJ databases">
        <title>The complete chromosome of genome of Turneriella parva DSM 21527.</title>
        <authorList>
            <consortium name="US DOE Joint Genome Institute (JGI-PGF)"/>
            <person name="Lucas S."/>
            <person name="Han J."/>
            <person name="Lapidus A."/>
            <person name="Bruce D."/>
            <person name="Goodwin L."/>
            <person name="Pitluck S."/>
            <person name="Peters L."/>
            <person name="Kyrpides N."/>
            <person name="Mavromatis K."/>
            <person name="Ivanova N."/>
            <person name="Mikhailova N."/>
            <person name="Chertkov O."/>
            <person name="Detter J.C."/>
            <person name="Tapia R."/>
            <person name="Han C."/>
            <person name="Land M."/>
            <person name="Hauser L."/>
            <person name="Markowitz V."/>
            <person name="Cheng J.-F."/>
            <person name="Hugenholtz P."/>
            <person name="Woyke T."/>
            <person name="Wu D."/>
            <person name="Gronow S."/>
            <person name="Wellnitz S."/>
            <person name="Brambilla E."/>
            <person name="Klenk H.-P."/>
            <person name="Eisen J.A."/>
        </authorList>
    </citation>
    <scope>NUCLEOTIDE SEQUENCE [LARGE SCALE GENOMIC DNA]</scope>
    <source>
        <strain evidence="13">ATCC BAA-1111 / DSM 21527 / NCTC 11395 / H</strain>
    </source>
</reference>
<dbReference type="PANTHER" id="PTHR42944">
    <property type="entry name" value="ADENINE DNA GLYCOSYLASE"/>
    <property type="match status" value="1"/>
</dbReference>
<dbReference type="SUPFAM" id="SSF48150">
    <property type="entry name" value="DNA-glycosylase"/>
    <property type="match status" value="1"/>
</dbReference>
<name>I4B7R8_TURPD</name>
<proteinExistence type="inferred from homology"/>
<evidence type="ECO:0000313" key="13">
    <source>
        <dbReference type="Proteomes" id="UP000006048"/>
    </source>
</evidence>
<dbReference type="GO" id="GO:0035485">
    <property type="term" value="F:adenine/guanine mispair binding"/>
    <property type="evidence" value="ECO:0007669"/>
    <property type="project" value="TreeGrafter"/>
</dbReference>
<dbReference type="InterPro" id="IPR011257">
    <property type="entry name" value="DNA_glycosylase"/>
</dbReference>
<dbReference type="STRING" id="869212.Turpa_2686"/>
<dbReference type="PANTHER" id="PTHR42944:SF1">
    <property type="entry name" value="ADENINE DNA GLYCOSYLASE"/>
    <property type="match status" value="1"/>
</dbReference>
<evidence type="ECO:0000256" key="10">
    <source>
        <dbReference type="ARBA" id="ARBA00023295"/>
    </source>
</evidence>
<comment type="function">
    <text evidence="2">Adenine glycosylase active on G-A mispairs. MutY also corrects error-prone DNA synthesis past GO lesions which are due to the oxidatively damaged form of guanine: 7,8-dihydro-8-oxoguanine (8-oxo-dGTP).</text>
</comment>
<dbReference type="EC" id="3.2.2.-" evidence="12"/>
<evidence type="ECO:0000313" key="12">
    <source>
        <dbReference type="EMBL" id="AFM13325.1"/>
    </source>
</evidence>
<keyword evidence="8" id="KW-0411">Iron-sulfur</keyword>
<keyword evidence="5" id="KW-0227">DNA damage</keyword>
<dbReference type="EMBL" id="CP002959">
    <property type="protein sequence ID" value="AFM13325.1"/>
    <property type="molecule type" value="Genomic_DNA"/>
</dbReference>
<dbReference type="GO" id="GO:0034039">
    <property type="term" value="F:8-oxo-7,8-dihydroguanine DNA N-glycosylase activity"/>
    <property type="evidence" value="ECO:0007669"/>
    <property type="project" value="TreeGrafter"/>
</dbReference>
<evidence type="ECO:0000256" key="9">
    <source>
        <dbReference type="ARBA" id="ARBA00023204"/>
    </source>
</evidence>
<dbReference type="Gene3D" id="1.10.1670.10">
    <property type="entry name" value="Helix-hairpin-Helix base-excision DNA repair enzymes (C-terminal)"/>
    <property type="match status" value="1"/>
</dbReference>
<keyword evidence="10 12" id="KW-0326">Glycosidase</keyword>
<dbReference type="SMART" id="SM00478">
    <property type="entry name" value="ENDO3c"/>
    <property type="match status" value="1"/>
</dbReference>
<dbReference type="CDD" id="cd00056">
    <property type="entry name" value="ENDO3c"/>
    <property type="match status" value="1"/>
</dbReference>
<protein>
    <submittedName>
        <fullName evidence="12">A/G-specific DNA-adenine glycosylase</fullName>
        <ecNumber evidence="12">3.2.2.-</ecNumber>
    </submittedName>
</protein>
<comment type="cofactor">
    <cofactor evidence="1">
        <name>[4Fe-4S] cluster</name>
        <dbReference type="ChEBI" id="CHEBI:49883"/>
    </cofactor>
</comment>
<dbReference type="GO" id="GO:0000701">
    <property type="term" value="F:purine-specific mismatch base pair DNA N-glycosylase activity"/>
    <property type="evidence" value="ECO:0007669"/>
    <property type="project" value="TreeGrafter"/>
</dbReference>
<dbReference type="GO" id="GO:0046872">
    <property type="term" value="F:metal ion binding"/>
    <property type="evidence" value="ECO:0007669"/>
    <property type="project" value="UniProtKB-KW"/>
</dbReference>
<dbReference type="InterPro" id="IPR003265">
    <property type="entry name" value="HhH-GPD_domain"/>
</dbReference>
<dbReference type="GO" id="GO:0051536">
    <property type="term" value="F:iron-sulfur cluster binding"/>
    <property type="evidence" value="ECO:0007669"/>
    <property type="project" value="UniProtKB-KW"/>
</dbReference>
<dbReference type="InterPro" id="IPR023170">
    <property type="entry name" value="HhH_base_excis_C"/>
</dbReference>
<keyword evidence="9" id="KW-0234">DNA repair</keyword>
<dbReference type="AlphaFoldDB" id="I4B7R8"/>
<dbReference type="GO" id="GO:0032357">
    <property type="term" value="F:oxidized purine DNA binding"/>
    <property type="evidence" value="ECO:0007669"/>
    <property type="project" value="TreeGrafter"/>
</dbReference>
<evidence type="ECO:0000256" key="3">
    <source>
        <dbReference type="ARBA" id="ARBA00008343"/>
    </source>
</evidence>
<keyword evidence="13" id="KW-1185">Reference proteome</keyword>
<dbReference type="GO" id="GO:0006298">
    <property type="term" value="P:mismatch repair"/>
    <property type="evidence" value="ECO:0007669"/>
    <property type="project" value="TreeGrafter"/>
</dbReference>